<evidence type="ECO:0000256" key="3">
    <source>
        <dbReference type="ARBA" id="ARBA00022714"/>
    </source>
</evidence>
<keyword evidence="4" id="KW-0479">Metal-binding</keyword>
<proteinExistence type="predicted"/>
<dbReference type="EMBL" id="JTDL01000037">
    <property type="protein sequence ID" value="KHL04951.1"/>
    <property type="molecule type" value="Genomic_DNA"/>
</dbReference>
<evidence type="ECO:0000256" key="1">
    <source>
        <dbReference type="ARBA" id="ARBA00001974"/>
    </source>
</evidence>
<dbReference type="InterPro" id="IPR039261">
    <property type="entry name" value="FNR_nucleotide-bd"/>
</dbReference>
<feature type="transmembrane region" description="Helical" evidence="9">
    <location>
        <begin position="205"/>
        <end position="223"/>
    </location>
</feature>
<keyword evidence="7" id="KW-0408">Iron</keyword>
<sequence length="510" mass="53524">MTPTVSAPNAARLRLVAALGRLTMYRLVVLVLAVLAAYSLVLGVLDWLPFTAPAMLASLVVCLAVSYGVNRVTAAAAHVAPQPDSALITGLLLYFLFWPSLAPLDLAVTALAATAATLSKYLLAFRGRHAFNPAALGAFVVGLTGWGAATWWVGTPAMLWLVLPGALLVLYRVQRLAMAGLFAVVALAVAIAVVAQVGVSPLSSLWQALSQGPLVFFAGFMLSEPLTMPGRRLHQLGYSALIGLAYALPFALGPVSSSPELALLVGNLAAFAFGLTRGVSLRFVERRTLTPSSHEFVFVPSRRVRFAAGQYAELSLPRGGPARAGSRRTFSFTSAPSSDILAFGVSTAPPVSHSKRSLMNLTPGQRVYLAAVGGDFVLPRDVDRPLLLVAGGIGITPFASMLRAMRNSGDARDVVLVASVPNPDELAFADILRTSVARVIVRASDGGAPADFAEDAGSAPFTAARLRQLVPDIASRTAYVSGPPSFVGAVARELRAAGARHVRRDAFSGY</sequence>
<comment type="cofactor">
    <cofactor evidence="1">
        <name>FAD</name>
        <dbReference type="ChEBI" id="CHEBI:57692"/>
    </cofactor>
</comment>
<dbReference type="GO" id="GO:0051537">
    <property type="term" value="F:2 iron, 2 sulfur cluster binding"/>
    <property type="evidence" value="ECO:0007669"/>
    <property type="project" value="UniProtKB-KW"/>
</dbReference>
<keyword evidence="6" id="KW-0560">Oxidoreductase</keyword>
<dbReference type="InterPro" id="IPR017927">
    <property type="entry name" value="FAD-bd_FR_type"/>
</dbReference>
<evidence type="ECO:0000256" key="7">
    <source>
        <dbReference type="ARBA" id="ARBA00023004"/>
    </source>
</evidence>
<dbReference type="STRING" id="1338436.LK10_02935"/>
<dbReference type="GO" id="GO:0046872">
    <property type="term" value="F:metal ion binding"/>
    <property type="evidence" value="ECO:0007669"/>
    <property type="project" value="UniProtKB-KW"/>
</dbReference>
<dbReference type="Proteomes" id="UP000030982">
    <property type="component" value="Unassembled WGS sequence"/>
</dbReference>
<name>A0A0B2AMR9_9MICC</name>
<evidence type="ECO:0000313" key="11">
    <source>
        <dbReference type="EMBL" id="KHL04951.1"/>
    </source>
</evidence>
<evidence type="ECO:0000256" key="2">
    <source>
        <dbReference type="ARBA" id="ARBA00022630"/>
    </source>
</evidence>
<protein>
    <submittedName>
        <fullName evidence="11">Oxidoreductase</fullName>
    </submittedName>
</protein>
<evidence type="ECO:0000313" key="12">
    <source>
        <dbReference type="Proteomes" id="UP000030982"/>
    </source>
</evidence>
<evidence type="ECO:0000256" key="6">
    <source>
        <dbReference type="ARBA" id="ARBA00023002"/>
    </source>
</evidence>
<evidence type="ECO:0000256" key="4">
    <source>
        <dbReference type="ARBA" id="ARBA00022723"/>
    </source>
</evidence>
<gene>
    <name evidence="11" type="ORF">LK10_02935</name>
</gene>
<dbReference type="InterPro" id="IPR050415">
    <property type="entry name" value="MRET"/>
</dbReference>
<dbReference type="SUPFAM" id="SSF52343">
    <property type="entry name" value="Ferredoxin reductase-like, C-terminal NADP-linked domain"/>
    <property type="match status" value="1"/>
</dbReference>
<feature type="transmembrane region" description="Helical" evidence="9">
    <location>
        <begin position="22"/>
        <end position="41"/>
    </location>
</feature>
<dbReference type="PANTHER" id="PTHR47354:SF6">
    <property type="entry name" value="NADH OXIDOREDUCTASE HCR"/>
    <property type="match status" value="1"/>
</dbReference>
<keyword evidence="9" id="KW-0812">Transmembrane</keyword>
<dbReference type="SUPFAM" id="SSF63380">
    <property type="entry name" value="Riboflavin synthase domain-like"/>
    <property type="match status" value="1"/>
</dbReference>
<comment type="caution">
    <text evidence="11">The sequence shown here is derived from an EMBL/GenBank/DDBJ whole genome shotgun (WGS) entry which is preliminary data.</text>
</comment>
<dbReference type="PRINTS" id="PR00410">
    <property type="entry name" value="PHEHYDRXLASE"/>
</dbReference>
<dbReference type="Gene3D" id="3.40.50.80">
    <property type="entry name" value="Nucleotide-binding domain of ferredoxin-NADP reductase (FNR) module"/>
    <property type="match status" value="1"/>
</dbReference>
<feature type="domain" description="FAD-binding FR-type" evidence="10">
    <location>
        <begin position="276"/>
        <end position="379"/>
    </location>
</feature>
<keyword evidence="9" id="KW-0472">Membrane</keyword>
<organism evidence="11 12">
    <name type="scientific">Sinomonas humi</name>
    <dbReference type="NCBI Taxonomy" id="1338436"/>
    <lineage>
        <taxon>Bacteria</taxon>
        <taxon>Bacillati</taxon>
        <taxon>Actinomycetota</taxon>
        <taxon>Actinomycetes</taxon>
        <taxon>Micrococcales</taxon>
        <taxon>Micrococcaceae</taxon>
        <taxon>Sinomonas</taxon>
    </lineage>
</organism>
<dbReference type="GO" id="GO:0016491">
    <property type="term" value="F:oxidoreductase activity"/>
    <property type="evidence" value="ECO:0007669"/>
    <property type="project" value="UniProtKB-KW"/>
</dbReference>
<keyword evidence="8" id="KW-0411">Iron-sulfur</keyword>
<dbReference type="CDD" id="cd00322">
    <property type="entry name" value="FNR_like"/>
    <property type="match status" value="1"/>
</dbReference>
<feature type="transmembrane region" description="Helical" evidence="9">
    <location>
        <begin position="235"/>
        <end position="255"/>
    </location>
</feature>
<keyword evidence="2" id="KW-0285">Flavoprotein</keyword>
<accession>A0A0B2AMR9</accession>
<feature type="transmembrane region" description="Helical" evidence="9">
    <location>
        <begin position="261"/>
        <end position="279"/>
    </location>
</feature>
<reference evidence="11 12" key="1">
    <citation type="submission" date="2014-09" db="EMBL/GenBank/DDBJ databases">
        <title>Genome sequence of Sinomonas sp. MUSC 117.</title>
        <authorList>
            <person name="Lee L.-H."/>
        </authorList>
    </citation>
    <scope>NUCLEOTIDE SEQUENCE [LARGE SCALE GENOMIC DNA]</scope>
    <source>
        <strain evidence="11 12">MUSC 117</strain>
    </source>
</reference>
<keyword evidence="9" id="KW-1133">Transmembrane helix</keyword>
<evidence type="ECO:0000256" key="8">
    <source>
        <dbReference type="ARBA" id="ARBA00023014"/>
    </source>
</evidence>
<dbReference type="PANTHER" id="PTHR47354">
    <property type="entry name" value="NADH OXIDOREDUCTASE HCR"/>
    <property type="match status" value="1"/>
</dbReference>
<feature type="transmembrane region" description="Helical" evidence="9">
    <location>
        <begin position="47"/>
        <end position="67"/>
    </location>
</feature>
<evidence type="ECO:0000256" key="9">
    <source>
        <dbReference type="SAM" id="Phobius"/>
    </source>
</evidence>
<dbReference type="Gene3D" id="2.40.30.10">
    <property type="entry name" value="Translation factors"/>
    <property type="match status" value="1"/>
</dbReference>
<feature type="transmembrane region" description="Helical" evidence="9">
    <location>
        <begin position="180"/>
        <end position="199"/>
    </location>
</feature>
<dbReference type="AlphaFoldDB" id="A0A0B2AMR9"/>
<dbReference type="Pfam" id="PF00175">
    <property type="entry name" value="NAD_binding_1"/>
    <property type="match status" value="1"/>
</dbReference>
<keyword evidence="12" id="KW-1185">Reference proteome</keyword>
<keyword evidence="3" id="KW-0001">2Fe-2S</keyword>
<keyword evidence="5" id="KW-0274">FAD</keyword>
<evidence type="ECO:0000259" key="10">
    <source>
        <dbReference type="PROSITE" id="PS51384"/>
    </source>
</evidence>
<evidence type="ECO:0000256" key="5">
    <source>
        <dbReference type="ARBA" id="ARBA00022827"/>
    </source>
</evidence>
<dbReference type="InterPro" id="IPR017938">
    <property type="entry name" value="Riboflavin_synthase-like_b-brl"/>
</dbReference>
<dbReference type="PROSITE" id="PS51384">
    <property type="entry name" value="FAD_FR"/>
    <property type="match status" value="1"/>
</dbReference>
<dbReference type="RefSeq" id="WP_043119954.1">
    <property type="nucleotide sequence ID" value="NZ_JTDL01000037.1"/>
</dbReference>
<dbReference type="InterPro" id="IPR001433">
    <property type="entry name" value="OxRdtase_FAD/NAD-bd"/>
</dbReference>
<feature type="transmembrane region" description="Helical" evidence="9">
    <location>
        <begin position="157"/>
        <end position="173"/>
    </location>
</feature>